<proteinExistence type="predicted"/>
<protein>
    <recommendedName>
        <fullName evidence="2">Helix-turn-helix domain-containing protein</fullName>
    </recommendedName>
</protein>
<feature type="compositionally biased region" description="Pro residues" evidence="1">
    <location>
        <begin position="246"/>
        <end position="255"/>
    </location>
</feature>
<dbReference type="Pfam" id="PF12728">
    <property type="entry name" value="HTH_17"/>
    <property type="match status" value="1"/>
</dbReference>
<sequence length="268" mass="29515">YKLSLMSAGGRNRGSINEAIKDHRSEMMIALLAAFLLLGQAQVGSFALSSDQTKLFTVAIGYIMDCVVDVFNNDIIPHLMRLNNVPRRYWPEMSHGDVEKQEVDKTLAAFTGLVTAGAIVPTEADEKHIRELIDFPPRGPDDTPMQINEEGEDDLGLELGFDQPMLPAPPVMPVAPAPPIPEPPKEPDSAMTVDEAAAKINVKRSTLMRLINRGLIPGAKFGNSFRIMPEDLNEFMRMRPKEQTPPVAPAIPPQPQGASQWTMPPVMR</sequence>
<evidence type="ECO:0000256" key="1">
    <source>
        <dbReference type="SAM" id="MobiDB-lite"/>
    </source>
</evidence>
<comment type="caution">
    <text evidence="3">The sequence shown here is derived from an EMBL/GenBank/DDBJ whole genome shotgun (WGS) entry which is preliminary data.</text>
</comment>
<dbReference type="EMBL" id="LAZR01025826">
    <property type="protein sequence ID" value="KKL70686.1"/>
    <property type="molecule type" value="Genomic_DNA"/>
</dbReference>
<dbReference type="Pfam" id="PF06074">
    <property type="entry name" value="Portal_Mu"/>
    <property type="match status" value="1"/>
</dbReference>
<dbReference type="NCBIfam" id="TIGR01764">
    <property type="entry name" value="excise"/>
    <property type="match status" value="1"/>
</dbReference>
<evidence type="ECO:0000313" key="3">
    <source>
        <dbReference type="EMBL" id="KKL70686.1"/>
    </source>
</evidence>
<feature type="non-terminal residue" evidence="3">
    <location>
        <position position="1"/>
    </location>
</feature>
<organism evidence="3">
    <name type="scientific">marine sediment metagenome</name>
    <dbReference type="NCBI Taxonomy" id="412755"/>
    <lineage>
        <taxon>unclassified sequences</taxon>
        <taxon>metagenomes</taxon>
        <taxon>ecological metagenomes</taxon>
    </lineage>
</organism>
<evidence type="ECO:0000259" key="2">
    <source>
        <dbReference type="Pfam" id="PF12728"/>
    </source>
</evidence>
<dbReference type="InterPro" id="IPR010093">
    <property type="entry name" value="SinI_DNA-bd"/>
</dbReference>
<dbReference type="InterPro" id="IPR009279">
    <property type="entry name" value="Portal_Mu"/>
</dbReference>
<reference evidence="3" key="1">
    <citation type="journal article" date="2015" name="Nature">
        <title>Complex archaea that bridge the gap between prokaryotes and eukaryotes.</title>
        <authorList>
            <person name="Spang A."/>
            <person name="Saw J.H."/>
            <person name="Jorgensen S.L."/>
            <person name="Zaremba-Niedzwiedzka K."/>
            <person name="Martijn J."/>
            <person name="Lind A.E."/>
            <person name="van Eijk R."/>
            <person name="Schleper C."/>
            <person name="Guy L."/>
            <person name="Ettema T.J."/>
        </authorList>
    </citation>
    <scope>NUCLEOTIDE SEQUENCE</scope>
</reference>
<dbReference type="AlphaFoldDB" id="A0A0F9EWP5"/>
<gene>
    <name evidence="3" type="ORF">LCGC14_2102420</name>
</gene>
<feature type="domain" description="Helix-turn-helix" evidence="2">
    <location>
        <begin position="191"/>
        <end position="238"/>
    </location>
</feature>
<feature type="region of interest" description="Disordered" evidence="1">
    <location>
        <begin position="243"/>
        <end position="268"/>
    </location>
</feature>
<dbReference type="InterPro" id="IPR041657">
    <property type="entry name" value="HTH_17"/>
</dbReference>
<accession>A0A0F9EWP5</accession>
<dbReference type="GO" id="GO:0003677">
    <property type="term" value="F:DNA binding"/>
    <property type="evidence" value="ECO:0007669"/>
    <property type="project" value="InterPro"/>
</dbReference>
<name>A0A0F9EWP5_9ZZZZ</name>